<dbReference type="InterPro" id="IPR050592">
    <property type="entry name" value="GDSL_lipolytic_enzyme"/>
</dbReference>
<dbReference type="PANTHER" id="PTHR45642">
    <property type="entry name" value="GDSL ESTERASE/LIPASE EXL3"/>
    <property type="match status" value="1"/>
</dbReference>
<evidence type="ECO:0000256" key="1">
    <source>
        <dbReference type="ARBA" id="ARBA00008668"/>
    </source>
</evidence>
<gene>
    <name evidence="2" type="ORF">AMTR_s00018p00139800</name>
</gene>
<evidence type="ECO:0000313" key="3">
    <source>
        <dbReference type="Proteomes" id="UP000017836"/>
    </source>
</evidence>
<dbReference type="InterPro" id="IPR001087">
    <property type="entry name" value="GDSL"/>
</dbReference>
<protein>
    <submittedName>
        <fullName evidence="2">Uncharacterized protein</fullName>
    </submittedName>
</protein>
<sequence length="142" mass="15529">MFNAGGRRFSVVGIPPLGCLPLIRNALLAGDCALFFNDIAISFNNKIKTALATFAKVLGLDVKVVYADIYEVIQDAVHNPSKYGFVEASRGCCGTGLQEFGATCRGQPTCSDPIKYVFFDAVHPTERMYSFMANTIVTRDLY</sequence>
<dbReference type="OMA" id="CALFFND"/>
<name>W1PKJ6_AMBTC</name>
<dbReference type="EMBL" id="KI393569">
    <property type="protein sequence ID" value="ERN08161.1"/>
    <property type="molecule type" value="Genomic_DNA"/>
</dbReference>
<reference evidence="3" key="1">
    <citation type="journal article" date="2013" name="Science">
        <title>The Amborella genome and the evolution of flowering plants.</title>
        <authorList>
            <consortium name="Amborella Genome Project"/>
        </authorList>
    </citation>
    <scope>NUCLEOTIDE SEQUENCE [LARGE SCALE GENOMIC DNA]</scope>
</reference>
<dbReference type="InterPro" id="IPR036514">
    <property type="entry name" value="SGNH_hydro_sf"/>
</dbReference>
<dbReference type="HOGENOM" id="CLU_015101_16_2_1"/>
<comment type="similarity">
    <text evidence="1">Belongs to the 'GDSL' lipolytic enzyme family.</text>
</comment>
<dbReference type="AlphaFoldDB" id="W1PKJ6"/>
<keyword evidence="3" id="KW-1185">Reference proteome</keyword>
<dbReference type="eggNOG" id="ENOG502R619">
    <property type="taxonomic scope" value="Eukaryota"/>
</dbReference>
<evidence type="ECO:0000313" key="2">
    <source>
        <dbReference type="EMBL" id="ERN08161.1"/>
    </source>
</evidence>
<dbReference type="Gene3D" id="3.40.50.1110">
    <property type="entry name" value="SGNH hydrolase"/>
    <property type="match status" value="1"/>
</dbReference>
<dbReference type="Gramene" id="ERN08161">
    <property type="protein sequence ID" value="ERN08161"/>
    <property type="gene ID" value="AMTR_s00018p00139800"/>
</dbReference>
<dbReference type="KEGG" id="atr:18436403"/>
<proteinExistence type="inferred from homology"/>
<dbReference type="OrthoDB" id="1600564at2759"/>
<organism evidence="2 3">
    <name type="scientific">Amborella trichopoda</name>
    <dbReference type="NCBI Taxonomy" id="13333"/>
    <lineage>
        <taxon>Eukaryota</taxon>
        <taxon>Viridiplantae</taxon>
        <taxon>Streptophyta</taxon>
        <taxon>Embryophyta</taxon>
        <taxon>Tracheophyta</taxon>
        <taxon>Spermatophyta</taxon>
        <taxon>Magnoliopsida</taxon>
        <taxon>Amborellales</taxon>
        <taxon>Amborellaceae</taxon>
        <taxon>Amborella</taxon>
    </lineage>
</organism>
<dbReference type="GO" id="GO:0016788">
    <property type="term" value="F:hydrolase activity, acting on ester bonds"/>
    <property type="evidence" value="ECO:0007669"/>
    <property type="project" value="InterPro"/>
</dbReference>
<dbReference type="SUPFAM" id="SSF52266">
    <property type="entry name" value="SGNH hydrolase"/>
    <property type="match status" value="1"/>
</dbReference>
<dbReference type="Proteomes" id="UP000017836">
    <property type="component" value="Unassembled WGS sequence"/>
</dbReference>
<dbReference type="PANTHER" id="PTHR45642:SF7">
    <property type="entry name" value="GDSL ESTERASE_LIPASE"/>
    <property type="match status" value="1"/>
</dbReference>
<dbReference type="Pfam" id="PF00657">
    <property type="entry name" value="Lipase_GDSL"/>
    <property type="match status" value="1"/>
</dbReference>
<accession>W1PKJ6</accession>